<gene>
    <name evidence="2" type="ORF">A3C25_06035</name>
</gene>
<name>A0A1F7H0Z2_9BACT</name>
<protein>
    <submittedName>
        <fullName evidence="2">Uncharacterized protein</fullName>
    </submittedName>
</protein>
<feature type="region of interest" description="Disordered" evidence="1">
    <location>
        <begin position="731"/>
        <end position="762"/>
    </location>
</feature>
<proteinExistence type="predicted"/>
<dbReference type="EMBL" id="MFZO01000034">
    <property type="protein sequence ID" value="OGK24402.1"/>
    <property type="molecule type" value="Genomic_DNA"/>
</dbReference>
<evidence type="ECO:0000256" key="1">
    <source>
        <dbReference type="SAM" id="MobiDB-lite"/>
    </source>
</evidence>
<sequence>MSEVDQAPTTREGTPAKEKLAYNTDFVGLRVRLLMGQELLDHSKPIPQSPEEIKKSFDQLDLRANTTYRLLTNLSTDERIKYWEKRGKEENLSQTEAQKAAWKKEVVAIFNDPTSDDYRAVFGNYKTGDINWKEFNEAEAEKLYQRYFQDSRLAPITLDGKTTYLPSSVIQYVEDILNQYIKKQEPREDGTAQATVNFEQLQKDLPTIQAFGSIFGEEYSYEILAQLIDAEIKNVIAEKQQEEINAALQKEKVGDTEKTRGDNLRSREIELLEALQKAHAYKEVVGPTPPGPTPQQGKPPSEPEDFEFEEVEKSQPLPAGYKWIYEKAFNPLKDKPDKIRTFPEEHLVEEMVRPTAIAHKLKVQDKQYALHRFDHLTEQHLAKEIEHENGILESRLAKLGLNRVQLVNILNSAMGAYRSFVEEKYKLKLPEIGEIAIKPIWGKTAQYYNPDRKSLAFIVPTVPAIFMDMDTIAQAALNLAHKPWQELPPEEFRTLIIRLLNEIRPHETTHLSSDLAFWYLDKEANSDKHKKVAVGKLGPFVLKPVGLNEEGDIITKQRGRGLMEAVTVELTNQWAKSLDSPLDIDAYKSERKVLNTLIKQMMEEQKISYDQAFTKFVEAYFTPDGFRHLAAQLSGREYATEIVTTKDGKKFRKLKGELKKPYYLSTIYALMEYEARKAMQTGSPSYSLTLSYIHNHLTDPQRQEIMALADNPPAYLTLPFIIRKHLLEQLTGVKPPPPPKPTQPPRPPEPTTPPPPGQEPIAKGEHAFKDLFVQVKGPVEKNHRYFVDSPPDTINLTPDQMEGLSVVEPFFVNIQPGSDGRIRCNPNRKVVPFAFELGAVDEQGRKNPNANQRYVNGEMATNGDSGLLALAAASAETPEKQAKLYHALIDAILKTHIRTFADAGSPTLFDRWYGVQQQGPNRWDDPTIIDSLRIFEFYDRIPDPKDPKKTILRPANERLLMYDSDGKITYMNIGFWHQRASDLQKALASGKLAPHHLRWIEFFAHSVNVPQLIEMIKSQQPERSDFEITILKPEAPLEVIDLTKKDVDKPTVIQVRPDQIPTQDQIDFRPIPYLEKLGLKAQFENWLPFANNVEILNPIELSGISHDHSRYYYQAIRKKNQDGTTQYSCLLFEKNGEVKPVGHVDFTKLANSQEAKCSSNQLEDILKTGRPPQLHPSAEKWNDPVAMEAVKIDSAFRGRGFGKTIWYLALSQAALDNVNKVNILADFTRGQRPDRPGESFYENLGADAILLFQETDGDITSSIKLSSTTYLAAQLNELTRLFTGTKKQKGQPPPEPVEPRAIQINTVEGLMNSIEAQPPDQPLNISITPNGVVSLLPHALIQGITENPTVKNLNPQIDLTATNLAIDPDNHGSIKGAITIKAGPFKVTVNVELINSADKSGILPSLIKVDPPNILMFNLQQMTDDYLKTHPLSEEIKKYLQKMLAERQKSQRQLQKVGLHINPDTKTLDGEIV</sequence>
<reference evidence="2 3" key="1">
    <citation type="journal article" date="2016" name="Nat. Commun.">
        <title>Thousands of microbial genomes shed light on interconnected biogeochemical processes in an aquifer system.</title>
        <authorList>
            <person name="Anantharaman K."/>
            <person name="Brown C.T."/>
            <person name="Hug L.A."/>
            <person name="Sharon I."/>
            <person name="Castelle C.J."/>
            <person name="Probst A.J."/>
            <person name="Thomas B.C."/>
            <person name="Singh A."/>
            <person name="Wilkins M.J."/>
            <person name="Karaoz U."/>
            <person name="Brodie E.L."/>
            <person name="Williams K.H."/>
            <person name="Hubbard S.S."/>
            <person name="Banfield J.F."/>
        </authorList>
    </citation>
    <scope>NUCLEOTIDE SEQUENCE [LARGE SCALE GENOMIC DNA]</scope>
</reference>
<evidence type="ECO:0000313" key="2">
    <source>
        <dbReference type="EMBL" id="OGK24402.1"/>
    </source>
</evidence>
<dbReference type="Proteomes" id="UP000177913">
    <property type="component" value="Unassembled WGS sequence"/>
</dbReference>
<accession>A0A1F7H0Z2</accession>
<feature type="region of interest" description="Disordered" evidence="1">
    <location>
        <begin position="283"/>
        <end position="313"/>
    </location>
</feature>
<evidence type="ECO:0000313" key="3">
    <source>
        <dbReference type="Proteomes" id="UP000177913"/>
    </source>
</evidence>
<organism evidence="2 3">
    <name type="scientific">Candidatus Roizmanbacteria bacterium RIFCSPHIGHO2_02_FULL_38_11</name>
    <dbReference type="NCBI Taxonomy" id="1802039"/>
    <lineage>
        <taxon>Bacteria</taxon>
        <taxon>Candidatus Roizmaniibacteriota</taxon>
    </lineage>
</organism>
<feature type="compositionally biased region" description="Pro residues" evidence="1">
    <location>
        <begin position="734"/>
        <end position="758"/>
    </location>
</feature>
<comment type="caution">
    <text evidence="2">The sequence shown here is derived from an EMBL/GenBank/DDBJ whole genome shotgun (WGS) entry which is preliminary data.</text>
</comment>